<comment type="subcellular location">
    <subcellularLocation>
        <location evidence="1">Membrane</location>
        <topology evidence="1">Multi-pass membrane protein</topology>
    </subcellularLocation>
</comment>
<feature type="transmembrane region" description="Helical" evidence="6">
    <location>
        <begin position="12"/>
        <end position="35"/>
    </location>
</feature>
<feature type="transmembrane region" description="Helical" evidence="6">
    <location>
        <begin position="152"/>
        <end position="173"/>
    </location>
</feature>
<dbReference type="GO" id="GO:0016020">
    <property type="term" value="C:membrane"/>
    <property type="evidence" value="ECO:0007669"/>
    <property type="project" value="UniProtKB-SubCell"/>
</dbReference>
<dbReference type="AlphaFoldDB" id="A0A3S1BTE0"/>
<keyword evidence="4 6" id="KW-0472">Membrane</keyword>
<reference evidence="8 9" key="1">
    <citation type="submission" date="2019-01" db="EMBL/GenBank/DDBJ databases">
        <title>A draft genome assembly of the solar-powered sea slug Elysia chlorotica.</title>
        <authorList>
            <person name="Cai H."/>
            <person name="Li Q."/>
            <person name="Fang X."/>
            <person name="Li J."/>
            <person name="Curtis N.E."/>
            <person name="Altenburger A."/>
            <person name="Shibata T."/>
            <person name="Feng M."/>
            <person name="Maeda T."/>
            <person name="Schwartz J.A."/>
            <person name="Shigenobu S."/>
            <person name="Lundholm N."/>
            <person name="Nishiyama T."/>
            <person name="Yang H."/>
            <person name="Hasebe M."/>
            <person name="Li S."/>
            <person name="Pierce S.K."/>
            <person name="Wang J."/>
        </authorList>
    </citation>
    <scope>NUCLEOTIDE SEQUENCE [LARGE SCALE GENOMIC DNA]</scope>
    <source>
        <strain evidence="8">EC2010</strain>
        <tissue evidence="8">Whole organism of an adult</tissue>
    </source>
</reference>
<keyword evidence="3 6" id="KW-1133">Transmembrane helix</keyword>
<sequence>GMEFVGPKKRVWAGYIITVFFAVGVILLVVGAYFIRNWQHLQLAMVALSAGFVAFYWLVPESPRWLINKGRYSEAEVILRKAASVNKRELSAKMLCWDDLEADGPVQEPMWHILKYPRLLLRTLVIYFNWMVCSMAYYGISLNVADLAGNIYFNMALYGVVEVAAVLLCLVFLDRLGRRRLHLLCMFVAGVSCTLSPFPSLYLGSDFQWLDIGLAVLGKAGVSAAFATIWLYSAELFPTVVRNAGVSSSSLSAKLGGVMAPYIANLSSTKGGDLGAVLPLLIFGLASLAAGTLSLLLPETSHASLPDSLRDANRFGVTVNTKPEEQPHDEGETDTLQTVTKV</sequence>
<evidence type="ECO:0000259" key="7">
    <source>
        <dbReference type="PROSITE" id="PS50850"/>
    </source>
</evidence>
<evidence type="ECO:0000256" key="4">
    <source>
        <dbReference type="ARBA" id="ARBA00023136"/>
    </source>
</evidence>
<evidence type="ECO:0000256" key="2">
    <source>
        <dbReference type="ARBA" id="ARBA00022692"/>
    </source>
</evidence>
<dbReference type="STRING" id="188477.A0A3S1BTE0"/>
<evidence type="ECO:0000256" key="6">
    <source>
        <dbReference type="SAM" id="Phobius"/>
    </source>
</evidence>
<proteinExistence type="predicted"/>
<dbReference type="PROSITE" id="PS50850">
    <property type="entry name" value="MFS"/>
    <property type="match status" value="1"/>
</dbReference>
<dbReference type="PANTHER" id="PTHR24064">
    <property type="entry name" value="SOLUTE CARRIER FAMILY 22 MEMBER"/>
    <property type="match status" value="1"/>
</dbReference>
<feature type="non-terminal residue" evidence="8">
    <location>
        <position position="1"/>
    </location>
</feature>
<dbReference type="Proteomes" id="UP000271974">
    <property type="component" value="Unassembled WGS sequence"/>
</dbReference>
<dbReference type="InterPro" id="IPR020846">
    <property type="entry name" value="MFS_dom"/>
</dbReference>
<comment type="caution">
    <text evidence="8">The sequence shown here is derived from an EMBL/GenBank/DDBJ whole genome shotgun (WGS) entry which is preliminary data.</text>
</comment>
<evidence type="ECO:0000256" key="1">
    <source>
        <dbReference type="ARBA" id="ARBA00004141"/>
    </source>
</evidence>
<dbReference type="InterPro" id="IPR005828">
    <property type="entry name" value="MFS_sugar_transport-like"/>
</dbReference>
<evidence type="ECO:0000313" key="9">
    <source>
        <dbReference type="Proteomes" id="UP000271974"/>
    </source>
</evidence>
<feature type="transmembrane region" description="Helical" evidence="6">
    <location>
        <begin position="41"/>
        <end position="59"/>
    </location>
</feature>
<protein>
    <recommendedName>
        <fullName evidence="7">Major facilitator superfamily (MFS) profile domain-containing protein</fullName>
    </recommendedName>
</protein>
<feature type="transmembrane region" description="Helical" evidence="6">
    <location>
        <begin position="212"/>
        <end position="232"/>
    </location>
</feature>
<feature type="domain" description="Major facilitator superfamily (MFS) profile" evidence="7">
    <location>
        <begin position="1"/>
        <end position="302"/>
    </location>
</feature>
<name>A0A3S1BTE0_ELYCH</name>
<evidence type="ECO:0000256" key="5">
    <source>
        <dbReference type="SAM" id="MobiDB-lite"/>
    </source>
</evidence>
<dbReference type="GO" id="GO:0022857">
    <property type="term" value="F:transmembrane transporter activity"/>
    <property type="evidence" value="ECO:0007669"/>
    <property type="project" value="InterPro"/>
</dbReference>
<dbReference type="SUPFAM" id="SSF103473">
    <property type="entry name" value="MFS general substrate transporter"/>
    <property type="match status" value="1"/>
</dbReference>
<dbReference type="InterPro" id="IPR036259">
    <property type="entry name" value="MFS_trans_sf"/>
</dbReference>
<feature type="transmembrane region" description="Helical" evidence="6">
    <location>
        <begin position="180"/>
        <end position="200"/>
    </location>
</feature>
<keyword evidence="2 6" id="KW-0812">Transmembrane</keyword>
<dbReference type="EMBL" id="RQTK01000023">
    <property type="protein sequence ID" value="RUS90876.1"/>
    <property type="molecule type" value="Genomic_DNA"/>
</dbReference>
<evidence type="ECO:0000256" key="3">
    <source>
        <dbReference type="ARBA" id="ARBA00022989"/>
    </source>
</evidence>
<feature type="region of interest" description="Disordered" evidence="5">
    <location>
        <begin position="321"/>
        <end position="342"/>
    </location>
</feature>
<feature type="transmembrane region" description="Helical" evidence="6">
    <location>
        <begin position="276"/>
        <end position="297"/>
    </location>
</feature>
<accession>A0A3S1BTE0</accession>
<dbReference type="OrthoDB" id="3936150at2759"/>
<gene>
    <name evidence="8" type="ORF">EGW08_001383</name>
</gene>
<keyword evidence="9" id="KW-1185">Reference proteome</keyword>
<dbReference type="Pfam" id="PF00083">
    <property type="entry name" value="Sugar_tr"/>
    <property type="match status" value="1"/>
</dbReference>
<evidence type="ECO:0000313" key="8">
    <source>
        <dbReference type="EMBL" id="RUS90876.1"/>
    </source>
</evidence>
<feature type="transmembrane region" description="Helical" evidence="6">
    <location>
        <begin position="119"/>
        <end position="140"/>
    </location>
</feature>
<organism evidence="8 9">
    <name type="scientific">Elysia chlorotica</name>
    <name type="common">Eastern emerald elysia</name>
    <name type="synonym">Sea slug</name>
    <dbReference type="NCBI Taxonomy" id="188477"/>
    <lineage>
        <taxon>Eukaryota</taxon>
        <taxon>Metazoa</taxon>
        <taxon>Spiralia</taxon>
        <taxon>Lophotrochozoa</taxon>
        <taxon>Mollusca</taxon>
        <taxon>Gastropoda</taxon>
        <taxon>Heterobranchia</taxon>
        <taxon>Euthyneura</taxon>
        <taxon>Panpulmonata</taxon>
        <taxon>Sacoglossa</taxon>
        <taxon>Placobranchoidea</taxon>
        <taxon>Plakobranchidae</taxon>
        <taxon>Elysia</taxon>
    </lineage>
</organism>
<dbReference type="Gene3D" id="1.20.1250.20">
    <property type="entry name" value="MFS general substrate transporter like domains"/>
    <property type="match status" value="1"/>
</dbReference>